<protein>
    <submittedName>
        <fullName evidence="1">Uncharacterized protein</fullName>
    </submittedName>
</protein>
<sequence length="86" mass="9842">MNADLMIGAEARKFISERETNGLRQMRIDEFFSSIRTYFVTVCNDTLESPLVLKSNSVSCIDREYSAATLRSLKSAYHRSLNTDKK</sequence>
<dbReference type="AlphaFoldDB" id="A0AAD9N6H8"/>
<organism evidence="1 2">
    <name type="scientific">Ridgeia piscesae</name>
    <name type="common">Tubeworm</name>
    <dbReference type="NCBI Taxonomy" id="27915"/>
    <lineage>
        <taxon>Eukaryota</taxon>
        <taxon>Metazoa</taxon>
        <taxon>Spiralia</taxon>
        <taxon>Lophotrochozoa</taxon>
        <taxon>Annelida</taxon>
        <taxon>Polychaeta</taxon>
        <taxon>Sedentaria</taxon>
        <taxon>Canalipalpata</taxon>
        <taxon>Sabellida</taxon>
        <taxon>Siboglinidae</taxon>
        <taxon>Ridgeia</taxon>
    </lineage>
</organism>
<evidence type="ECO:0000313" key="2">
    <source>
        <dbReference type="Proteomes" id="UP001209878"/>
    </source>
</evidence>
<evidence type="ECO:0000313" key="1">
    <source>
        <dbReference type="EMBL" id="KAK2157283.1"/>
    </source>
</evidence>
<keyword evidence="2" id="KW-1185">Reference proteome</keyword>
<name>A0AAD9N6H8_RIDPI</name>
<proteinExistence type="predicted"/>
<comment type="caution">
    <text evidence="1">The sequence shown here is derived from an EMBL/GenBank/DDBJ whole genome shotgun (WGS) entry which is preliminary data.</text>
</comment>
<dbReference type="Proteomes" id="UP001209878">
    <property type="component" value="Unassembled WGS sequence"/>
</dbReference>
<gene>
    <name evidence="1" type="ORF">NP493_1892g00010</name>
</gene>
<reference evidence="1" key="1">
    <citation type="journal article" date="2023" name="Mol. Biol. Evol.">
        <title>Third-Generation Sequencing Reveals the Adaptive Role of the Epigenome in Three Deep-Sea Polychaetes.</title>
        <authorList>
            <person name="Perez M."/>
            <person name="Aroh O."/>
            <person name="Sun Y."/>
            <person name="Lan Y."/>
            <person name="Juniper S.K."/>
            <person name="Young C.R."/>
            <person name="Angers B."/>
            <person name="Qian P.Y."/>
        </authorList>
    </citation>
    <scope>NUCLEOTIDE SEQUENCE</scope>
    <source>
        <strain evidence="1">R07B-5</strain>
    </source>
</reference>
<accession>A0AAD9N6H8</accession>
<dbReference type="EMBL" id="JAODUO010001888">
    <property type="protein sequence ID" value="KAK2157283.1"/>
    <property type="molecule type" value="Genomic_DNA"/>
</dbReference>